<dbReference type="Gene3D" id="3.90.199.10">
    <property type="entry name" value="Topoisomerase II, domain 5"/>
    <property type="match status" value="2"/>
</dbReference>
<dbReference type="SUPFAM" id="SSF56719">
    <property type="entry name" value="Type II DNA topoisomerase"/>
    <property type="match status" value="2"/>
</dbReference>
<evidence type="ECO:0000256" key="8">
    <source>
        <dbReference type="ARBA" id="ARBA00023125"/>
    </source>
</evidence>
<dbReference type="InterPro" id="IPR013758">
    <property type="entry name" value="Topo_IIA_A/C_ab"/>
</dbReference>
<evidence type="ECO:0000259" key="12">
    <source>
        <dbReference type="PROSITE" id="PS52040"/>
    </source>
</evidence>
<keyword evidence="8 11" id="KW-0238">DNA-binding</keyword>
<evidence type="ECO:0000313" key="14">
    <source>
        <dbReference type="Proteomes" id="UP000030428"/>
    </source>
</evidence>
<evidence type="ECO:0000256" key="6">
    <source>
        <dbReference type="ARBA" id="ARBA00022840"/>
    </source>
</evidence>
<accession>A0A4E0RF19</accession>
<keyword evidence="14" id="KW-1185">Reference proteome</keyword>
<dbReference type="Gene3D" id="1.10.268.10">
    <property type="entry name" value="Topoisomerase, domain 3"/>
    <property type="match status" value="1"/>
</dbReference>
<evidence type="ECO:0000256" key="11">
    <source>
        <dbReference type="PROSITE-ProRule" id="PRU01384"/>
    </source>
</evidence>
<keyword evidence="5" id="KW-0547">Nucleotide-binding</keyword>
<dbReference type="FunFam" id="3.30.1360.40:FF:000002">
    <property type="entry name" value="DNA gyrase subunit A"/>
    <property type="match status" value="1"/>
</dbReference>
<keyword evidence="9" id="KW-0413">Isomerase</keyword>
<dbReference type="SUPFAM" id="SSF51294">
    <property type="entry name" value="Hedgehog/intein (Hint) domain"/>
    <property type="match status" value="1"/>
</dbReference>
<dbReference type="InterPro" id="IPR030934">
    <property type="entry name" value="Intein_C"/>
</dbReference>
<dbReference type="CDD" id="cd00081">
    <property type="entry name" value="Hint"/>
    <property type="match status" value="1"/>
</dbReference>
<organism evidence="13 14">
    <name type="scientific">Candidatus Thiomargarita nelsonii</name>
    <dbReference type="NCBI Taxonomy" id="1003181"/>
    <lineage>
        <taxon>Bacteria</taxon>
        <taxon>Pseudomonadati</taxon>
        <taxon>Pseudomonadota</taxon>
        <taxon>Gammaproteobacteria</taxon>
        <taxon>Thiotrichales</taxon>
        <taxon>Thiotrichaceae</taxon>
        <taxon>Thiomargarita</taxon>
    </lineage>
</organism>
<dbReference type="GO" id="GO:0003677">
    <property type="term" value="F:DNA binding"/>
    <property type="evidence" value="ECO:0007669"/>
    <property type="project" value="UniProtKB-UniRule"/>
</dbReference>
<dbReference type="InterPro" id="IPR006141">
    <property type="entry name" value="Intein_N"/>
</dbReference>
<dbReference type="InterPro" id="IPR036844">
    <property type="entry name" value="Hint_dom_sf"/>
</dbReference>
<comment type="catalytic activity">
    <reaction evidence="1">
        <text>ATP-dependent breakage, passage and rejoining of double-stranded DNA.</text>
        <dbReference type="EC" id="5.6.2.2"/>
    </reaction>
</comment>
<dbReference type="InterPro" id="IPR006691">
    <property type="entry name" value="GyrA/parC_rep"/>
</dbReference>
<dbReference type="PROSITE" id="PS52040">
    <property type="entry name" value="TOPO_IIA"/>
    <property type="match status" value="1"/>
</dbReference>
<dbReference type="GO" id="GO:0009330">
    <property type="term" value="C:DNA topoisomerase type II (double strand cut, ATP-hydrolyzing) complex"/>
    <property type="evidence" value="ECO:0007669"/>
    <property type="project" value="TreeGrafter"/>
</dbReference>
<evidence type="ECO:0000256" key="9">
    <source>
        <dbReference type="ARBA" id="ARBA00023235"/>
    </source>
</evidence>
<dbReference type="GO" id="GO:0005524">
    <property type="term" value="F:ATP binding"/>
    <property type="evidence" value="ECO:0007669"/>
    <property type="project" value="UniProtKB-KW"/>
</dbReference>
<evidence type="ECO:0000313" key="13">
    <source>
        <dbReference type="EMBL" id="TGO02376.1"/>
    </source>
</evidence>
<dbReference type="GO" id="GO:0005737">
    <property type="term" value="C:cytoplasm"/>
    <property type="evidence" value="ECO:0007669"/>
    <property type="project" value="TreeGrafter"/>
</dbReference>
<gene>
    <name evidence="13" type="ORF">PN36_25985</name>
</gene>
<dbReference type="PROSITE" id="PS50818">
    <property type="entry name" value="INTEIN_C_TER"/>
    <property type="match status" value="1"/>
</dbReference>
<dbReference type="InterPro" id="IPR013760">
    <property type="entry name" value="Topo_IIA-like_dom_sf"/>
</dbReference>
<dbReference type="CDD" id="cd00187">
    <property type="entry name" value="TOP4c"/>
    <property type="match status" value="1"/>
</dbReference>
<comment type="caution">
    <text evidence="13">The sequence shown here is derived from an EMBL/GenBank/DDBJ whole genome shotgun (WGS) entry which is preliminary data.</text>
</comment>
<dbReference type="Pfam" id="PF00521">
    <property type="entry name" value="DNA_topoisoIV"/>
    <property type="match status" value="2"/>
</dbReference>
<dbReference type="PANTHER" id="PTHR43493:SF5">
    <property type="entry name" value="DNA GYRASE SUBUNIT A, CHLOROPLASTIC_MITOCHONDRIAL"/>
    <property type="match status" value="1"/>
</dbReference>
<dbReference type="InterPro" id="IPR050220">
    <property type="entry name" value="Type_II_DNA_Topoisomerases"/>
</dbReference>
<dbReference type="SMART" id="SM00306">
    <property type="entry name" value="HintN"/>
    <property type="match status" value="1"/>
</dbReference>
<dbReference type="Pfam" id="PF14890">
    <property type="entry name" value="Intein_splicing"/>
    <property type="match status" value="1"/>
</dbReference>
<feature type="domain" description="Topo IIA-type catalytic" evidence="12">
    <location>
        <begin position="34"/>
        <end position="1051"/>
    </location>
</feature>
<dbReference type="FunFam" id="2.120.10.90:FF:000004">
    <property type="entry name" value="DNA gyrase subunit A"/>
    <property type="match status" value="1"/>
</dbReference>
<evidence type="ECO:0000256" key="4">
    <source>
        <dbReference type="ARBA" id="ARBA00012895"/>
    </source>
</evidence>
<evidence type="ECO:0000256" key="3">
    <source>
        <dbReference type="ARBA" id="ARBA00008263"/>
    </source>
</evidence>
<evidence type="ECO:0000256" key="1">
    <source>
        <dbReference type="ARBA" id="ARBA00000185"/>
    </source>
</evidence>
<dbReference type="Proteomes" id="UP000030428">
    <property type="component" value="Unassembled WGS sequence"/>
</dbReference>
<dbReference type="SMART" id="SM00434">
    <property type="entry name" value="TOP4c"/>
    <property type="match status" value="1"/>
</dbReference>
<keyword evidence="7" id="KW-0799">Topoisomerase</keyword>
<dbReference type="GO" id="GO:0006265">
    <property type="term" value="P:DNA topological change"/>
    <property type="evidence" value="ECO:0007669"/>
    <property type="project" value="InterPro"/>
</dbReference>
<dbReference type="NCBIfam" id="TIGR01443">
    <property type="entry name" value="intein_Cterm"/>
    <property type="match status" value="1"/>
</dbReference>
<dbReference type="NCBIfam" id="NF004043">
    <property type="entry name" value="PRK05560.1"/>
    <property type="match status" value="1"/>
</dbReference>
<dbReference type="PANTHER" id="PTHR43493">
    <property type="entry name" value="DNA GYRASE/TOPOISOMERASE SUBUNIT A"/>
    <property type="match status" value="1"/>
</dbReference>
<evidence type="ECO:0000256" key="7">
    <source>
        <dbReference type="ARBA" id="ARBA00023029"/>
    </source>
</evidence>
<evidence type="ECO:0000256" key="5">
    <source>
        <dbReference type="ARBA" id="ARBA00022741"/>
    </source>
</evidence>
<dbReference type="EC" id="5.6.2.2" evidence="4"/>
<dbReference type="InterPro" id="IPR003586">
    <property type="entry name" value="Hint_dom_C"/>
</dbReference>
<dbReference type="NCBIfam" id="TIGR01063">
    <property type="entry name" value="gyrA"/>
    <property type="match status" value="1"/>
</dbReference>
<comment type="similarity">
    <text evidence="3">Belongs to the type II topoisomerase GyrA/ParC subunit family.</text>
</comment>
<dbReference type="Gene3D" id="2.120.10.90">
    <property type="entry name" value="DNA gyrase/topoisomerase IV, subunit A, C-terminal"/>
    <property type="match status" value="1"/>
</dbReference>
<name>A0A4E0RF19_9GAMM</name>
<comment type="caution">
    <text evidence="11">Lacks conserved residue(s) required for the propagation of feature annotation.</text>
</comment>
<keyword evidence="6" id="KW-0067">ATP-binding</keyword>
<evidence type="ECO:0000256" key="2">
    <source>
        <dbReference type="ARBA" id="ARBA00001978"/>
    </source>
</evidence>
<protein>
    <recommendedName>
        <fullName evidence="10">DNA gyrase subunit A</fullName>
        <ecNumber evidence="4">5.6.2.2</ecNumber>
    </recommendedName>
</protein>
<dbReference type="InterPro" id="IPR002205">
    <property type="entry name" value="Topo_IIA_dom_A"/>
</dbReference>
<dbReference type="NCBIfam" id="TIGR01445">
    <property type="entry name" value="intein_Nterm"/>
    <property type="match status" value="1"/>
</dbReference>
<dbReference type="Gene3D" id="2.170.16.10">
    <property type="entry name" value="Hedgehog/Intein (Hint) domain"/>
    <property type="match status" value="1"/>
</dbReference>
<dbReference type="InterPro" id="IPR035516">
    <property type="entry name" value="Gyrase/topoIV_suA_C"/>
</dbReference>
<dbReference type="InterPro" id="IPR013757">
    <property type="entry name" value="Topo_IIA_A_a_sf"/>
</dbReference>
<dbReference type="PROSITE" id="PS50817">
    <property type="entry name" value="INTEIN_N_TER"/>
    <property type="match status" value="1"/>
</dbReference>
<sequence length="1368" mass="155776">MDKFAKEIIPVNIEDEMKQSYLDYAMSVIVGRALPDVRDGLKPVHRRSLYAMHELGNASNKPYKKSARIVGDVLGRFHPHGDSAVYDTIVRMAQPFSLRYMLVDGQGNFGCFTGDTKIKLVDGTEKSFAELAQLPPDEVFYVYSVNKDGKVVIGEGRHARMTRKNAELIELTLDNGEKVRCTLDHRFMLRDGTYKEAQDLTPEDSLMPGYFDSAPVKKGLNDYLRVFQPSTGEYDFVHHLADEFNAQKGLADEFHGPFVRHHKNFNRWDNTPPNIERLEFMEHLHLHAAQIKELWADEDFRTAQRQGVQRYYAQNPQVLIERRQRFIEQNQDEAFRRENAQRTSQGLKRYYANNPTACDEISRRMRALWQDPVYRQKMHEALRGIEKRPLNPAEKARIAKIISEKSRAMWGNEEKRTEIVQAISRALSSPNIQAKLSKAASKNWQNPEYRAKFSEKHFSKMAHKLWENPKVREAHREKIAKQWQDDTFRQAQREGVQGSNIRRMQENPDMMRELSQQAGSALHQNWQNPDYKKRVMRRKIAGYVHRLIQEFPAQEITPEFYEVKREQNWIPSLQNALKYFGDFKALVEAGHNYNHRIIAKRCLTETADTYDITVDQHHNFLLAGGVFVHNSIDNDSPAAMRYTEIRMAKITHELLSDIDKETIDFVPNYDESELEPTVFPTRIPNLLVNGTSGIAVGMATNIPPHNLREVINTCIALIDDPNLTLEELIKYLPAPDFPTAGIINGTSGILEAYRTGRGRVYMRARTEIEEEENGKQKIIVTELPYQVNKARLIEKMAELVKDKKIEGISALRDESDKDGIRMVIELRRGEIAEVVLNNLFQHTQMQSVFGINMVALVDKQPRLLSLKELIEYFIRHRREVVTRRTVFELRKARERAHILEGLAVALSNIDAMILVIKAAKNPQEARQNLSAQDWKAGIVTNMLENAEVSRPDGLSPDFGLTDEKNYRLSAAQLQAILELRLHRLTGLEQDKILEEFQNLLVRINEFLEILNSTERLMEVIRGELLAVRDEYGDERRTEIIAEGINLSIEDLITEEDMVVTLSHAGYVKTQPVTSYSAQKRGGKGKSATQMKEEDFIDKLFIANTHDMILCFSSFGQVYWLKVHQLPLASRAARGKPIINLLPLQEKERINTILPVREFTKNKFVFMATAKGTVKKTPLIDFSRPRSNGIIAIGLDDNDQLIGVDITDGEQNVMLFSKGGKGTHFSEKQVRAMGRTARGVRGIKLAAEDKVISMIITHTGGTVLTATVNGFGKRTPIEGYPVKSRSCKGVIAIKTNERNGEVVGAVQVEDEDDIVLISNRGTLVRTPVKGISVVSRNTQGVNLIRLGKDEQLVGLDSILDLGTEDDGAE</sequence>
<dbReference type="EMBL" id="JSZA02000148">
    <property type="protein sequence ID" value="TGO02376.1"/>
    <property type="molecule type" value="Genomic_DNA"/>
</dbReference>
<dbReference type="InterPro" id="IPR003587">
    <property type="entry name" value="Hint_dom_N"/>
</dbReference>
<dbReference type="SUPFAM" id="SSF101904">
    <property type="entry name" value="GyrA/ParC C-terminal domain-like"/>
    <property type="match status" value="1"/>
</dbReference>
<proteinExistence type="inferred from homology"/>
<dbReference type="SMART" id="SM00305">
    <property type="entry name" value="HintC"/>
    <property type="match status" value="1"/>
</dbReference>
<dbReference type="GO" id="GO:0003918">
    <property type="term" value="F:DNA topoisomerase type II (double strand cut, ATP-hydrolyzing) activity"/>
    <property type="evidence" value="ECO:0007669"/>
    <property type="project" value="UniProtKB-EC"/>
</dbReference>
<dbReference type="Gene3D" id="3.30.1360.40">
    <property type="match status" value="1"/>
</dbReference>
<dbReference type="Pfam" id="PF03989">
    <property type="entry name" value="DNA_gyraseA_C"/>
    <property type="match status" value="6"/>
</dbReference>
<evidence type="ECO:0000256" key="10">
    <source>
        <dbReference type="ARBA" id="ARBA00026190"/>
    </source>
</evidence>
<dbReference type="GO" id="GO:0016539">
    <property type="term" value="P:intein-mediated protein splicing"/>
    <property type="evidence" value="ECO:0007669"/>
    <property type="project" value="InterPro"/>
</dbReference>
<reference evidence="13 14" key="1">
    <citation type="journal article" date="2016" name="Front. Microbiol.">
        <title>Single-Cell (Meta-)Genomics of a Dimorphic Candidatus Thiomargarita nelsonii Reveals Genomic Plasticity.</title>
        <authorList>
            <person name="Flood B.E."/>
            <person name="Fliss P."/>
            <person name="Jones D.S."/>
            <person name="Dick G.J."/>
            <person name="Jain S."/>
            <person name="Kaster A.K."/>
            <person name="Winkel M."/>
            <person name="Mussmann M."/>
            <person name="Bailey J."/>
        </authorList>
    </citation>
    <scope>NUCLEOTIDE SEQUENCE [LARGE SCALE GENOMIC DNA]</scope>
    <source>
        <strain evidence="13">Hydrate Ridge</strain>
    </source>
</reference>
<comment type="function">
    <text evidence="2">A type II topoisomerase that negatively supercoils closed circular double-stranded (ds) DNA in an ATP-dependent manner to modulate DNA topology and maintain chromosomes in an underwound state. Negative supercoiling favors strand separation, and DNA replication, transcription, recombination and repair, all of which involve strand separation. Also able to catalyze the interconversion of other topological isomers of dsDNA rings, including catenanes and knotted rings. Type II topoisomerases break and join 2 DNA strands simultaneously in an ATP-dependent manner.</text>
</comment>